<keyword evidence="3" id="KW-0227">DNA damage</keyword>
<evidence type="ECO:0000256" key="8">
    <source>
        <dbReference type="SAM" id="MobiDB-lite"/>
    </source>
</evidence>
<keyword evidence="6" id="KW-0539">Nucleus</keyword>
<dbReference type="Pfam" id="PF20168">
    <property type="entry name" value="PDS5"/>
    <property type="match status" value="4"/>
</dbReference>
<evidence type="ECO:0000256" key="7">
    <source>
        <dbReference type="ARBA" id="ARBA00023306"/>
    </source>
</evidence>
<feature type="compositionally biased region" description="Low complexity" evidence="8">
    <location>
        <begin position="968"/>
        <end position="983"/>
    </location>
</feature>
<protein>
    <submittedName>
        <fullName evidence="9">Uncharacterized protein</fullName>
    </submittedName>
</protein>
<dbReference type="PANTHER" id="PTHR12663:SF0">
    <property type="entry name" value="PRECOCIOUS DISSOCIATION OF SISTERS 5, ISOFORM A"/>
    <property type="match status" value="1"/>
</dbReference>
<evidence type="ECO:0000256" key="6">
    <source>
        <dbReference type="ARBA" id="ARBA00023242"/>
    </source>
</evidence>
<evidence type="ECO:0000256" key="1">
    <source>
        <dbReference type="ARBA" id="ARBA00004123"/>
    </source>
</evidence>
<sequence length="1034" mass="116254">MVQKLLQQQLRDVGSKLENPPASKDALVNLLKILDLLVDQVVNQVDANWTVIESNLNGKVLVMIGNASLRVMEVKVLVATCICEITRITAPEAPYSDDVLRDLFHLIVSTFSGLGDINSPLFGRRVVILEALARYSDDHPQNVLTSMQTIMVLILDESEDIQENLLRTILSALGRKRNDYSMAARRLAMNVIECCAGKLEPCILQFLISTMSGNNSYLNKSLDYCEVIYDVYQCAPQILSGIIPYITGELLADELDVWQKAVQLLGDLFALPGGSISESFLPLFSEFLKRLTDRVVEVRISVIEHLKNCLMSNPSRPEAPQIIKALRDRLLDYDENVRKQVVSAVCDVAFYSLKVIPAEEPVIGFIKTPEKCSRMNNCWKLDYYELKAISDFFYICLSETIELILCGSLFSSEFSIKDKEKHWVTVFSGFDKVEVKALERFFCKSKGDFLLDCRLQQEMQKYLSLRQTHQVCKYLISSVHLLNFKVLLQISLAEKREDAPELQKRISGSFRSMSRLFNDPAKAEECFQILNQLKDGNIWKILRSQLDPSTSFHQAWSYRDEMLKILGERHPLYDFMGMLSIKCSYLLFNKEYVKEILAEAVAQQCVGNMKLTLSCMNLLTFFGIKTLMKSYLPAKDAHLRPGIEELVDILKNILSFGDISDTIESSAADKAHLRLASAKAVLQLSRHWDHKIPADVFYVTLRMSQEIIPWQSAPAYQGKAFGCKVCLFLLVKHKRLSNSRCKQNLLEAVQVCQQLKVRQLSMQYITCYSDLGLSIAKRLVPDQTDISVISTVPLPPMLYKPVEKNKDVSSVDADEQSWLGGESALAHFEALKIENKEMIDSGAAKDEIAQEVSDRDESGKRKRDKSTIEVAVPTPKRKGSVSVQRSHSAKAHKESREIPCTHSIEVDEKSHISFGKKLLMERGMTGSTDSNLLASCLSTVRSSASRNGKKDDDGFHVEKVIGNDQKKSTSSVDSSKKTSQVKSLPGSAKNRKPYVLYPVPFVPPFDHAAISEACTMVFLSIISCASNSSSDEYS</sequence>
<evidence type="ECO:0000313" key="9">
    <source>
        <dbReference type="EMBL" id="KAG1327428.1"/>
    </source>
</evidence>
<reference evidence="9" key="1">
    <citation type="journal article" date="2017" name="Gigascience">
        <title>The genome draft of coconut (Cocos nucifera).</title>
        <authorList>
            <person name="Xiao Y."/>
            <person name="Xu P."/>
            <person name="Fan H."/>
            <person name="Baudouin L."/>
            <person name="Xia W."/>
            <person name="Bocs S."/>
            <person name="Xu J."/>
            <person name="Li Q."/>
            <person name="Guo A."/>
            <person name="Zhou L."/>
            <person name="Li J."/>
            <person name="Wu Y."/>
            <person name="Ma Z."/>
            <person name="Armero A."/>
            <person name="Issali A.E."/>
            <person name="Liu N."/>
            <person name="Peng M."/>
            <person name="Yang Y."/>
        </authorList>
    </citation>
    <scope>NUCLEOTIDE SEQUENCE</scope>
    <source>
        <tissue evidence="9">Spear leaf of Hainan Tall coconut</tissue>
    </source>
</reference>
<dbReference type="GO" id="GO:0035825">
    <property type="term" value="P:homologous recombination"/>
    <property type="evidence" value="ECO:0007669"/>
    <property type="project" value="UniProtKB-ARBA"/>
</dbReference>
<dbReference type="AlphaFoldDB" id="A0A8K0HW28"/>
<proteinExistence type="predicted"/>
<dbReference type="OrthoDB" id="200660at2759"/>
<evidence type="ECO:0000256" key="2">
    <source>
        <dbReference type="ARBA" id="ARBA00022618"/>
    </source>
</evidence>
<accession>A0A8K0HW28</accession>
<dbReference type="GO" id="GO:0000785">
    <property type="term" value="C:chromatin"/>
    <property type="evidence" value="ECO:0007669"/>
    <property type="project" value="TreeGrafter"/>
</dbReference>
<dbReference type="InterPro" id="IPR011989">
    <property type="entry name" value="ARM-like"/>
</dbReference>
<reference evidence="9" key="2">
    <citation type="submission" date="2019-07" db="EMBL/GenBank/DDBJ databases">
        <authorList>
            <person name="Yang Y."/>
            <person name="Bocs S."/>
            <person name="Baudouin L."/>
        </authorList>
    </citation>
    <scope>NUCLEOTIDE SEQUENCE</scope>
    <source>
        <tissue evidence="9">Spear leaf of Hainan Tall coconut</tissue>
    </source>
</reference>
<dbReference type="InterPro" id="IPR016024">
    <property type="entry name" value="ARM-type_fold"/>
</dbReference>
<evidence type="ECO:0000256" key="5">
    <source>
        <dbReference type="ARBA" id="ARBA00023204"/>
    </source>
</evidence>
<feature type="compositionally biased region" description="Basic and acidic residues" evidence="8">
    <location>
        <begin position="948"/>
        <end position="967"/>
    </location>
</feature>
<feature type="compositionally biased region" description="Basic and acidic residues" evidence="8">
    <location>
        <begin position="844"/>
        <end position="859"/>
    </location>
</feature>
<keyword evidence="5" id="KW-0234">DNA repair</keyword>
<dbReference type="CDD" id="cd19953">
    <property type="entry name" value="PDS5"/>
    <property type="match status" value="1"/>
</dbReference>
<evidence type="ECO:0000256" key="3">
    <source>
        <dbReference type="ARBA" id="ARBA00022763"/>
    </source>
</evidence>
<keyword evidence="10" id="KW-1185">Reference proteome</keyword>
<feature type="region of interest" description="Disordered" evidence="8">
    <location>
        <begin position="943"/>
        <end position="991"/>
    </location>
</feature>
<organism evidence="9 10">
    <name type="scientific">Cocos nucifera</name>
    <name type="common">Coconut palm</name>
    <dbReference type="NCBI Taxonomy" id="13894"/>
    <lineage>
        <taxon>Eukaryota</taxon>
        <taxon>Viridiplantae</taxon>
        <taxon>Streptophyta</taxon>
        <taxon>Embryophyta</taxon>
        <taxon>Tracheophyta</taxon>
        <taxon>Spermatophyta</taxon>
        <taxon>Magnoliopsida</taxon>
        <taxon>Liliopsida</taxon>
        <taxon>Arecaceae</taxon>
        <taxon>Arecoideae</taxon>
        <taxon>Cocoseae</taxon>
        <taxon>Attaleinae</taxon>
        <taxon>Cocos</taxon>
    </lineage>
</organism>
<dbReference type="GO" id="GO:0006281">
    <property type="term" value="P:DNA repair"/>
    <property type="evidence" value="ECO:0007669"/>
    <property type="project" value="UniProtKB-KW"/>
</dbReference>
<dbReference type="GO" id="GO:0007064">
    <property type="term" value="P:mitotic sister chromatid cohesion"/>
    <property type="evidence" value="ECO:0007669"/>
    <property type="project" value="InterPro"/>
</dbReference>
<dbReference type="Proteomes" id="UP000797356">
    <property type="component" value="Chromosome 1"/>
</dbReference>
<gene>
    <name evidence="9" type="ORF">COCNU_01G013620</name>
</gene>
<comment type="caution">
    <text evidence="9">The sequence shown here is derived from an EMBL/GenBank/DDBJ whole genome shotgun (WGS) entry which is preliminary data.</text>
</comment>
<dbReference type="EMBL" id="CM017872">
    <property type="protein sequence ID" value="KAG1327428.1"/>
    <property type="molecule type" value="Genomic_DNA"/>
</dbReference>
<dbReference type="PANTHER" id="PTHR12663">
    <property type="entry name" value="ANDROGEN INDUCED INHIBITOR OF PROLIFERATION AS3 / PDS5-RELATED"/>
    <property type="match status" value="1"/>
</dbReference>
<dbReference type="Gene3D" id="1.25.10.10">
    <property type="entry name" value="Leucine-rich Repeat Variant"/>
    <property type="match status" value="1"/>
</dbReference>
<dbReference type="InterPro" id="IPR039776">
    <property type="entry name" value="Pds5"/>
</dbReference>
<keyword evidence="2" id="KW-0132">Cell division</keyword>
<name>A0A8K0HW28_COCNU</name>
<feature type="compositionally biased region" description="Basic and acidic residues" evidence="8">
    <location>
        <begin position="891"/>
        <end position="904"/>
    </location>
</feature>
<feature type="region of interest" description="Disordered" evidence="8">
    <location>
        <begin position="844"/>
        <end position="904"/>
    </location>
</feature>
<keyword evidence="7" id="KW-0131">Cell cycle</keyword>
<dbReference type="GO" id="GO:0051301">
    <property type="term" value="P:cell division"/>
    <property type="evidence" value="ECO:0007669"/>
    <property type="project" value="UniProtKB-KW"/>
</dbReference>
<keyword evidence="4" id="KW-0498">Mitosis</keyword>
<comment type="subcellular location">
    <subcellularLocation>
        <location evidence="1">Nucleus</location>
    </subcellularLocation>
</comment>
<evidence type="ECO:0000256" key="4">
    <source>
        <dbReference type="ARBA" id="ARBA00022776"/>
    </source>
</evidence>
<evidence type="ECO:0000313" key="10">
    <source>
        <dbReference type="Proteomes" id="UP000797356"/>
    </source>
</evidence>
<dbReference type="SUPFAM" id="SSF48371">
    <property type="entry name" value="ARM repeat"/>
    <property type="match status" value="1"/>
</dbReference>
<dbReference type="GO" id="GO:0005634">
    <property type="term" value="C:nucleus"/>
    <property type="evidence" value="ECO:0007669"/>
    <property type="project" value="UniProtKB-SubCell"/>
</dbReference>